<comment type="caution">
    <text evidence="1">The sequence shown here is derived from an EMBL/GenBank/DDBJ whole genome shotgun (WGS) entry which is preliminary data.</text>
</comment>
<gene>
    <name evidence="1" type="ORF">NPIL_302881</name>
</gene>
<proteinExistence type="predicted"/>
<organism evidence="1 2">
    <name type="scientific">Nephila pilipes</name>
    <name type="common">Giant wood spider</name>
    <name type="synonym">Nephila maculata</name>
    <dbReference type="NCBI Taxonomy" id="299642"/>
    <lineage>
        <taxon>Eukaryota</taxon>
        <taxon>Metazoa</taxon>
        <taxon>Ecdysozoa</taxon>
        <taxon>Arthropoda</taxon>
        <taxon>Chelicerata</taxon>
        <taxon>Arachnida</taxon>
        <taxon>Araneae</taxon>
        <taxon>Araneomorphae</taxon>
        <taxon>Entelegynae</taxon>
        <taxon>Araneoidea</taxon>
        <taxon>Nephilidae</taxon>
        <taxon>Nephila</taxon>
    </lineage>
</organism>
<reference evidence="1" key="1">
    <citation type="submission" date="2020-08" db="EMBL/GenBank/DDBJ databases">
        <title>Multicomponent nature underlies the extraordinary mechanical properties of spider dragline silk.</title>
        <authorList>
            <person name="Kono N."/>
            <person name="Nakamura H."/>
            <person name="Mori M."/>
            <person name="Yoshida Y."/>
            <person name="Ohtoshi R."/>
            <person name="Malay A.D."/>
            <person name="Moran D.A.P."/>
            <person name="Tomita M."/>
            <person name="Numata K."/>
            <person name="Arakawa K."/>
        </authorList>
    </citation>
    <scope>NUCLEOTIDE SEQUENCE</scope>
</reference>
<protein>
    <submittedName>
        <fullName evidence="1">Uncharacterized protein</fullName>
    </submittedName>
</protein>
<sequence length="89" mass="9975">MIVTFVSAISVGITSKIKSEYLILITFFRSYAPFLNDLMCQCLCLQLPVIPSESSGQSQIIRKFKVPISNISPLEPDNLNPSLRLKLMI</sequence>
<dbReference type="Proteomes" id="UP000887013">
    <property type="component" value="Unassembled WGS sequence"/>
</dbReference>
<evidence type="ECO:0000313" key="1">
    <source>
        <dbReference type="EMBL" id="GFS76004.1"/>
    </source>
</evidence>
<dbReference type="AlphaFoldDB" id="A0A8X6MSV0"/>
<evidence type="ECO:0000313" key="2">
    <source>
        <dbReference type="Proteomes" id="UP000887013"/>
    </source>
</evidence>
<dbReference type="EMBL" id="BMAW01096698">
    <property type="protein sequence ID" value="GFS76004.1"/>
    <property type="molecule type" value="Genomic_DNA"/>
</dbReference>
<name>A0A8X6MSV0_NEPPI</name>
<keyword evidence="2" id="KW-1185">Reference proteome</keyword>
<accession>A0A8X6MSV0</accession>